<evidence type="ECO:0000259" key="1">
    <source>
        <dbReference type="PROSITE" id="PS51186"/>
    </source>
</evidence>
<reference evidence="2" key="1">
    <citation type="journal article" date="2019" name="PLoS Negl. Trop. Dis.">
        <title>Revisiting the worldwide diversity of Leptospira species in the environment.</title>
        <authorList>
            <person name="Vincent A.T."/>
            <person name="Schiettekatte O."/>
            <person name="Bourhy P."/>
            <person name="Veyrier F.J."/>
            <person name="Picardeau M."/>
        </authorList>
    </citation>
    <scope>NUCLEOTIDE SEQUENCE [LARGE SCALE GENOMIC DNA]</scope>
    <source>
        <strain evidence="2">201800277</strain>
    </source>
</reference>
<name>A0A2M9Y2D5_9LEPT</name>
<dbReference type="AlphaFoldDB" id="A0A2M9Y2D5"/>
<dbReference type="Gene3D" id="3.40.630.30">
    <property type="match status" value="1"/>
</dbReference>
<keyword evidence="2" id="KW-0808">Transferase</keyword>
<dbReference type="EMBL" id="RQFP01000014">
    <property type="protein sequence ID" value="TGK91608.1"/>
    <property type="molecule type" value="Genomic_DNA"/>
</dbReference>
<evidence type="ECO:0000313" key="3">
    <source>
        <dbReference type="Proteomes" id="UP000297891"/>
    </source>
</evidence>
<sequence>MLFESPYTIERIKNPSEALQENLWNLLHEFSVSKLGDPSFEKKEFFAILVKEGETLVAASLCYLFFKGLNLQLLWVAEEKRGLDLGTKLLKQIEEEALGLGATLVFGYSFGFQAPKFYTKLGYEEVGMIPDYPLGQNCYFLCKKLNIDSP</sequence>
<feature type="domain" description="N-acetyltransferase" evidence="1">
    <location>
        <begin position="10"/>
        <end position="148"/>
    </location>
</feature>
<comment type="caution">
    <text evidence="2">The sequence shown here is derived from an EMBL/GenBank/DDBJ whole genome shotgun (WGS) entry which is preliminary data.</text>
</comment>
<dbReference type="PROSITE" id="PS51186">
    <property type="entry name" value="GNAT"/>
    <property type="match status" value="1"/>
</dbReference>
<dbReference type="SUPFAM" id="SSF55729">
    <property type="entry name" value="Acyl-CoA N-acyltransferases (Nat)"/>
    <property type="match status" value="1"/>
</dbReference>
<evidence type="ECO:0000313" key="2">
    <source>
        <dbReference type="EMBL" id="TGK91608.1"/>
    </source>
</evidence>
<dbReference type="Pfam" id="PF13508">
    <property type="entry name" value="Acetyltransf_7"/>
    <property type="match status" value="1"/>
</dbReference>
<accession>A0A2M9Y2D5</accession>
<proteinExistence type="predicted"/>
<dbReference type="RefSeq" id="WP_100790143.1">
    <property type="nucleotide sequence ID" value="NZ_NPDQ01000003.1"/>
</dbReference>
<protein>
    <submittedName>
        <fullName evidence="2">N-acetyltransferase</fullName>
    </submittedName>
</protein>
<keyword evidence="3" id="KW-1185">Reference proteome</keyword>
<dbReference type="InterPro" id="IPR000182">
    <property type="entry name" value="GNAT_dom"/>
</dbReference>
<dbReference type="InterPro" id="IPR016181">
    <property type="entry name" value="Acyl_CoA_acyltransferase"/>
</dbReference>
<gene>
    <name evidence="2" type="ORF">EHQ30_15480</name>
</gene>
<dbReference type="CDD" id="cd04301">
    <property type="entry name" value="NAT_SF"/>
    <property type="match status" value="1"/>
</dbReference>
<dbReference type="Proteomes" id="UP000297891">
    <property type="component" value="Unassembled WGS sequence"/>
</dbReference>
<organism evidence="2 3">
    <name type="scientific">Leptospira brenneri</name>
    <dbReference type="NCBI Taxonomy" id="2023182"/>
    <lineage>
        <taxon>Bacteria</taxon>
        <taxon>Pseudomonadati</taxon>
        <taxon>Spirochaetota</taxon>
        <taxon>Spirochaetia</taxon>
        <taxon>Leptospirales</taxon>
        <taxon>Leptospiraceae</taxon>
        <taxon>Leptospira</taxon>
    </lineage>
</organism>
<dbReference type="GO" id="GO:0016747">
    <property type="term" value="F:acyltransferase activity, transferring groups other than amino-acyl groups"/>
    <property type="evidence" value="ECO:0007669"/>
    <property type="project" value="InterPro"/>
</dbReference>
<dbReference type="OrthoDB" id="9787920at2"/>